<keyword evidence="9" id="KW-0472">Membrane</keyword>
<dbReference type="Gene3D" id="3.80.10.10">
    <property type="entry name" value="Ribonuclease Inhibitor"/>
    <property type="match status" value="5"/>
</dbReference>
<dbReference type="Proteomes" id="UP000011116">
    <property type="component" value="Chromosome 3H"/>
</dbReference>
<sequence length="798" mass="87840">MAYPKPFRLLPLLLHLQLVAVAVTVNSLLPSEPRFTDHTTASLDCLPDQASALLRLKQSFLTTNHFTVAFRSWKVDMDCCRWEGVRCRGSTGRVSSLDLGDRGLESPNLDLSLFELSSLRYLNLSGNDFHMSEMPSIGFERLTKLTHLNLSATNFSGQVPSGIGRLSNLVSLDLSFRFEPSIGPFHVDGKFHADITRPGQLTLPNLTVILENMASLRELHLGFVDLSNQGGEWCTALARYTPSLRVLSMPYCELTGPICGSIIGLQSLSVIDLQHNHLTGPFPGFFAGFSSLSVLQLGYNHLHGWVPPSIFQHKRLVTIDLQQITGLSGTLPNFSADSYLENLLIGNTNFSGAIPSSIGNLKSLKKLGLGAQGFVGDLPSSISELKFLSSLQVSGLEVVGSIPPWIKNLTSLEVLELSLCGLHGPVPSSICELSKLRILTLYMCNFSGEIPPCVFHLTQLGILQLQSNNFSGEVELNSLWKLPNLSDLKLSNNKLNVIDGEDVSSFVSFPDIKFLELASCNISKFPNVLKHLNGIYVIDLSNNQIQGTVPQWAWETWTNSHLFYLNLSHNTFTSVGYDTFLPLGRLDVLDLSFNMFEGPIPIPRSSGSVLDYSCNHFSSMAHNVSTQLEKTAIFKASGNQLSRDILPYFCGTKIQFLDLSNNTLHGTIPSCLMKDTKALKVLNLNENQLQGEFPHDVNNNCMLEVIDISGNCIQGQLPRSLTSCKNLEVLDIGNNQIIDTFPCWMSGLPGLQVLVLNSNEFFGQVAPSVADDKNICEFPSLRILDLASNKFSGRLTED</sequence>
<evidence type="ECO:0000256" key="8">
    <source>
        <dbReference type="ARBA" id="ARBA00022989"/>
    </source>
</evidence>
<keyword evidence="3" id="KW-1003">Cell membrane</keyword>
<evidence type="ECO:0000256" key="9">
    <source>
        <dbReference type="ARBA" id="ARBA00023136"/>
    </source>
</evidence>
<organism evidence="13 14">
    <name type="scientific">Hordeum vulgare subsp. vulgare</name>
    <name type="common">Domesticated barley</name>
    <dbReference type="NCBI Taxonomy" id="112509"/>
    <lineage>
        <taxon>Eukaryota</taxon>
        <taxon>Viridiplantae</taxon>
        <taxon>Streptophyta</taxon>
        <taxon>Embryophyta</taxon>
        <taxon>Tracheophyta</taxon>
        <taxon>Spermatophyta</taxon>
        <taxon>Magnoliopsida</taxon>
        <taxon>Liliopsida</taxon>
        <taxon>Poales</taxon>
        <taxon>Poaceae</taxon>
        <taxon>BOP clade</taxon>
        <taxon>Pooideae</taxon>
        <taxon>Triticodae</taxon>
        <taxon>Triticeae</taxon>
        <taxon>Hordeinae</taxon>
        <taxon>Hordeum</taxon>
    </lineage>
</organism>
<accession>A0A8I7B971</accession>
<keyword evidence="4" id="KW-0433">Leucine-rich repeat</keyword>
<dbReference type="Pfam" id="PF08263">
    <property type="entry name" value="LRRNT_2"/>
    <property type="match status" value="1"/>
</dbReference>
<comment type="subcellular location">
    <subcellularLocation>
        <location evidence="1">Cell membrane</location>
        <topology evidence="1">Single-pass type I membrane protein</topology>
    </subcellularLocation>
</comment>
<reference evidence="13" key="2">
    <citation type="submission" date="2020-10" db="EMBL/GenBank/DDBJ databases">
        <authorList>
            <person name="Scholz U."/>
            <person name="Mascher M."/>
            <person name="Fiebig A."/>
        </authorList>
    </citation>
    <scope>NUCLEOTIDE SEQUENCE [LARGE SCALE GENOMIC DNA]</scope>
    <source>
        <strain evidence="13">cv. Morex</strain>
    </source>
</reference>
<keyword evidence="5" id="KW-0812">Transmembrane</keyword>
<dbReference type="Pfam" id="PF13516">
    <property type="entry name" value="LRR_6"/>
    <property type="match status" value="1"/>
</dbReference>
<evidence type="ECO:0000256" key="4">
    <source>
        <dbReference type="ARBA" id="ARBA00022614"/>
    </source>
</evidence>
<dbReference type="InterPro" id="IPR001611">
    <property type="entry name" value="Leu-rich_rpt"/>
</dbReference>
<evidence type="ECO:0000256" key="5">
    <source>
        <dbReference type="ARBA" id="ARBA00022692"/>
    </source>
</evidence>
<dbReference type="Pfam" id="PF13855">
    <property type="entry name" value="LRR_8"/>
    <property type="match status" value="2"/>
</dbReference>
<dbReference type="InterPro" id="IPR032675">
    <property type="entry name" value="LRR_dom_sf"/>
</dbReference>
<dbReference type="PANTHER" id="PTHR48061">
    <property type="entry name" value="LEUCINE-RICH REPEAT RECEPTOR PROTEIN KINASE EMS1-LIKE-RELATED"/>
    <property type="match status" value="1"/>
</dbReference>
<evidence type="ECO:0000256" key="1">
    <source>
        <dbReference type="ARBA" id="ARBA00004251"/>
    </source>
</evidence>
<keyword evidence="10" id="KW-0325">Glycoprotein</keyword>
<evidence type="ECO:0000256" key="10">
    <source>
        <dbReference type="ARBA" id="ARBA00023180"/>
    </source>
</evidence>
<dbReference type="SMART" id="SM00369">
    <property type="entry name" value="LRR_TYP"/>
    <property type="match status" value="7"/>
</dbReference>
<evidence type="ECO:0000256" key="7">
    <source>
        <dbReference type="ARBA" id="ARBA00022737"/>
    </source>
</evidence>
<keyword evidence="7" id="KW-0677">Repeat</keyword>
<dbReference type="GO" id="GO:0005886">
    <property type="term" value="C:plasma membrane"/>
    <property type="evidence" value="ECO:0007669"/>
    <property type="project" value="UniProtKB-SubCell"/>
</dbReference>
<reference evidence="14" key="1">
    <citation type="journal article" date="2012" name="Nature">
        <title>A physical, genetic and functional sequence assembly of the barley genome.</title>
        <authorList>
            <consortium name="The International Barley Genome Sequencing Consortium"/>
            <person name="Mayer K.F."/>
            <person name="Waugh R."/>
            <person name="Brown J.W."/>
            <person name="Schulman A."/>
            <person name="Langridge P."/>
            <person name="Platzer M."/>
            <person name="Fincher G.B."/>
            <person name="Muehlbauer G.J."/>
            <person name="Sato K."/>
            <person name="Close T.J."/>
            <person name="Wise R.P."/>
            <person name="Stein N."/>
        </authorList>
    </citation>
    <scope>NUCLEOTIDE SEQUENCE [LARGE SCALE GENOMIC DNA]</scope>
    <source>
        <strain evidence="14">cv. Morex</strain>
    </source>
</reference>
<keyword evidence="8" id="KW-1133">Transmembrane helix</keyword>
<dbReference type="InterPro" id="IPR003591">
    <property type="entry name" value="Leu-rich_rpt_typical-subtyp"/>
</dbReference>
<protein>
    <recommendedName>
        <fullName evidence="12">Leucine-rich repeat-containing N-terminal plant-type domain-containing protein</fullName>
    </recommendedName>
</protein>
<dbReference type="EnsemblPlants" id="HORVU.MOREX.r3.3HG0235640.1">
    <property type="protein sequence ID" value="HORVU.MOREX.r3.3HG0235640.1.CDS1"/>
    <property type="gene ID" value="HORVU.MOREX.r3.3HG0235640"/>
</dbReference>
<keyword evidence="14" id="KW-1185">Reference proteome</keyword>
<evidence type="ECO:0000256" key="2">
    <source>
        <dbReference type="ARBA" id="ARBA00009592"/>
    </source>
</evidence>
<evidence type="ECO:0000256" key="11">
    <source>
        <dbReference type="SAM" id="SignalP"/>
    </source>
</evidence>
<dbReference type="Pfam" id="PF00560">
    <property type="entry name" value="LRR_1"/>
    <property type="match status" value="2"/>
</dbReference>
<dbReference type="PANTHER" id="PTHR48061:SF48">
    <property type="entry name" value="OS01G0162500 PROTEIN"/>
    <property type="match status" value="1"/>
</dbReference>
<evidence type="ECO:0000313" key="13">
    <source>
        <dbReference type="EnsemblPlants" id="HORVU.MOREX.r3.3HG0235640.1.CDS1"/>
    </source>
</evidence>
<dbReference type="InterPro" id="IPR046956">
    <property type="entry name" value="RLP23-like"/>
</dbReference>
<dbReference type="AlphaFoldDB" id="A0A8I7B971"/>
<evidence type="ECO:0000259" key="12">
    <source>
        <dbReference type="Pfam" id="PF08263"/>
    </source>
</evidence>
<dbReference type="SUPFAM" id="SSF52058">
    <property type="entry name" value="L domain-like"/>
    <property type="match status" value="1"/>
</dbReference>
<comment type="similarity">
    <text evidence="2">Belongs to the RLP family.</text>
</comment>
<feature type="chain" id="PRO_5035175312" description="Leucine-rich repeat-containing N-terminal plant-type domain-containing protein" evidence="11">
    <location>
        <begin position="23"/>
        <end position="798"/>
    </location>
</feature>
<feature type="domain" description="Leucine-rich repeat-containing N-terminal plant-type" evidence="12">
    <location>
        <begin position="47"/>
        <end position="87"/>
    </location>
</feature>
<proteinExistence type="inferred from homology"/>
<name>A0A8I7B971_HORVV</name>
<reference evidence="13" key="3">
    <citation type="submission" date="2022-01" db="UniProtKB">
        <authorList>
            <consortium name="EnsemblPlants"/>
        </authorList>
    </citation>
    <scope>IDENTIFICATION</scope>
    <source>
        <strain evidence="13">subsp. vulgare</strain>
    </source>
</reference>
<dbReference type="InterPro" id="IPR013210">
    <property type="entry name" value="LRR_N_plant-typ"/>
</dbReference>
<dbReference type="SMR" id="A0A8I7B971"/>
<dbReference type="Gramene" id="HORVU.MOREX.r3.3HG0235640.1">
    <property type="protein sequence ID" value="HORVU.MOREX.r3.3HG0235640.1.CDS1"/>
    <property type="gene ID" value="HORVU.MOREX.r3.3HG0235640"/>
</dbReference>
<dbReference type="Gramene" id="HORVU.MOREX.r2.3HG0195540.1">
    <property type="protein sequence ID" value="HORVU.MOREX.r2.3HG0195540.1.CDS.1"/>
    <property type="gene ID" value="HORVU.MOREX.r2.3HG0195540"/>
</dbReference>
<evidence type="ECO:0000256" key="3">
    <source>
        <dbReference type="ARBA" id="ARBA00022475"/>
    </source>
</evidence>
<feature type="signal peptide" evidence="11">
    <location>
        <begin position="1"/>
        <end position="22"/>
    </location>
</feature>
<evidence type="ECO:0000256" key="6">
    <source>
        <dbReference type="ARBA" id="ARBA00022729"/>
    </source>
</evidence>
<dbReference type="FunFam" id="3.80.10.10:FF:000041">
    <property type="entry name" value="LRR receptor-like serine/threonine-protein kinase ERECTA"/>
    <property type="match status" value="2"/>
</dbReference>
<dbReference type="SUPFAM" id="SSF52047">
    <property type="entry name" value="RNI-like"/>
    <property type="match status" value="2"/>
</dbReference>
<evidence type="ECO:0000313" key="14">
    <source>
        <dbReference type="Proteomes" id="UP000011116"/>
    </source>
</evidence>
<keyword evidence="6 11" id="KW-0732">Signal</keyword>
<dbReference type="PROSITE" id="PS51450">
    <property type="entry name" value="LRR"/>
    <property type="match status" value="1"/>
</dbReference>